<dbReference type="EMBL" id="CP163432">
    <property type="protein sequence ID" value="XDQ15502.1"/>
    <property type="molecule type" value="Genomic_DNA"/>
</dbReference>
<dbReference type="InterPro" id="IPR000835">
    <property type="entry name" value="HTH_MarR-typ"/>
</dbReference>
<name>A0AB39NC21_9ACTN</name>
<dbReference type="GO" id="GO:0006950">
    <property type="term" value="P:response to stress"/>
    <property type="evidence" value="ECO:0007669"/>
    <property type="project" value="TreeGrafter"/>
</dbReference>
<dbReference type="InterPro" id="IPR036388">
    <property type="entry name" value="WH-like_DNA-bd_sf"/>
</dbReference>
<proteinExistence type="predicted"/>
<dbReference type="PANTHER" id="PTHR33164:SF43">
    <property type="entry name" value="HTH-TYPE TRANSCRIPTIONAL REPRESSOR YETL"/>
    <property type="match status" value="1"/>
</dbReference>
<dbReference type="SUPFAM" id="SSF46785">
    <property type="entry name" value="Winged helix' DNA-binding domain"/>
    <property type="match status" value="1"/>
</dbReference>
<evidence type="ECO:0000259" key="1">
    <source>
        <dbReference type="PROSITE" id="PS50995"/>
    </source>
</evidence>
<dbReference type="InterPro" id="IPR039422">
    <property type="entry name" value="MarR/SlyA-like"/>
</dbReference>
<dbReference type="AlphaFoldDB" id="A0AB39NC21"/>
<reference evidence="2" key="1">
    <citation type="submission" date="2024-07" db="EMBL/GenBank/DDBJ databases">
        <authorList>
            <person name="Yu S.T."/>
        </authorList>
    </citation>
    <scope>NUCLEOTIDE SEQUENCE</scope>
    <source>
        <strain evidence="2">R11</strain>
    </source>
</reference>
<feature type="domain" description="HTH marR-type" evidence="1">
    <location>
        <begin position="5"/>
        <end position="136"/>
    </location>
</feature>
<dbReference type="SMART" id="SM00347">
    <property type="entry name" value="HTH_MARR"/>
    <property type="match status" value="1"/>
</dbReference>
<dbReference type="InterPro" id="IPR036390">
    <property type="entry name" value="WH_DNA-bd_sf"/>
</dbReference>
<dbReference type="Gene3D" id="1.10.10.10">
    <property type="entry name" value="Winged helix-like DNA-binding domain superfamily/Winged helix DNA-binding domain"/>
    <property type="match status" value="1"/>
</dbReference>
<dbReference type="Pfam" id="PF12802">
    <property type="entry name" value="MarR_2"/>
    <property type="match status" value="1"/>
</dbReference>
<gene>
    <name evidence="2" type="ORF">AB5J55_40595</name>
</gene>
<organism evidence="2">
    <name type="scientific">Streptomyces sp. R11</name>
    <dbReference type="NCBI Taxonomy" id="3238625"/>
    <lineage>
        <taxon>Bacteria</taxon>
        <taxon>Bacillati</taxon>
        <taxon>Actinomycetota</taxon>
        <taxon>Actinomycetes</taxon>
        <taxon>Kitasatosporales</taxon>
        <taxon>Streptomycetaceae</taxon>
        <taxon>Streptomyces</taxon>
    </lineage>
</organism>
<sequence>MPDEVALLVADVYEAAGALRKSGEVIAASQGQTQARWQLLSVASGTPLTVAQAARRLGVARQGVQRLANHLASESLVAFRPNPDHRSSPLLELTPAGRRVLDEITVRAAEVHRRLAADIPADEIATARELLRRVIDEVRRQQEG</sequence>
<dbReference type="PANTHER" id="PTHR33164">
    <property type="entry name" value="TRANSCRIPTIONAL REGULATOR, MARR FAMILY"/>
    <property type="match status" value="1"/>
</dbReference>
<accession>A0AB39NC21</accession>
<dbReference type="GO" id="GO:0003700">
    <property type="term" value="F:DNA-binding transcription factor activity"/>
    <property type="evidence" value="ECO:0007669"/>
    <property type="project" value="InterPro"/>
</dbReference>
<dbReference type="RefSeq" id="WP_369275435.1">
    <property type="nucleotide sequence ID" value="NZ_CP163432.1"/>
</dbReference>
<dbReference type="PROSITE" id="PS50995">
    <property type="entry name" value="HTH_MARR_2"/>
    <property type="match status" value="1"/>
</dbReference>
<protein>
    <submittedName>
        <fullName evidence="2">MarR family winged helix-turn-helix transcriptional regulator</fullName>
    </submittedName>
</protein>
<evidence type="ECO:0000313" key="2">
    <source>
        <dbReference type="EMBL" id="XDQ15502.1"/>
    </source>
</evidence>